<proteinExistence type="predicted"/>
<evidence type="ECO:0000313" key="1">
    <source>
        <dbReference type="EMBL" id="HBJ09659.1"/>
    </source>
</evidence>
<dbReference type="PROSITE" id="PS51257">
    <property type="entry name" value="PROKAR_LIPOPROTEIN"/>
    <property type="match status" value="1"/>
</dbReference>
<dbReference type="AlphaFoldDB" id="A0A354M570"/>
<evidence type="ECO:0000313" key="2">
    <source>
        <dbReference type="Proteomes" id="UP000262954"/>
    </source>
</evidence>
<gene>
    <name evidence="1" type="ORF">DDY73_11725</name>
</gene>
<accession>A0A354M570</accession>
<dbReference type="RefSeq" id="WP_122304195.1">
    <property type="nucleotide sequence ID" value="NZ_CAUAJF010000090.1"/>
</dbReference>
<evidence type="ECO:0008006" key="3">
    <source>
        <dbReference type="Google" id="ProtNLM"/>
    </source>
</evidence>
<sequence>MKNFVHFTFIISLLLVFSGCSKDDDDENKPMSSIRVKIHYDSEGESPEGQFMIFDLENNNIQNFEPHYRDAIGYYLIDTNGELVTPIHRHTLFSFVPNESLGTAYYKELPSRLLAKESCKVLLIIDLTNKPYSYTCKIIEWKKDIENKLELEKTFKRNPEKEHEYEVW</sequence>
<comment type="caution">
    <text evidence="1">The sequence shown here is derived from an EMBL/GenBank/DDBJ whole genome shotgun (WGS) entry which is preliminary data.</text>
</comment>
<organism evidence="1 2">
    <name type="scientific">Coprobacter fastidiosus</name>
    <dbReference type="NCBI Taxonomy" id="1099853"/>
    <lineage>
        <taxon>Bacteria</taxon>
        <taxon>Pseudomonadati</taxon>
        <taxon>Bacteroidota</taxon>
        <taxon>Bacteroidia</taxon>
        <taxon>Bacteroidales</taxon>
        <taxon>Barnesiellaceae</taxon>
        <taxon>Coprobacter</taxon>
    </lineage>
</organism>
<reference evidence="1 2" key="1">
    <citation type="journal article" date="2018" name="Nat. Biotechnol.">
        <title>A standardized bacterial taxonomy based on genome phylogeny substantially revises the tree of life.</title>
        <authorList>
            <person name="Parks D.H."/>
            <person name="Chuvochina M."/>
            <person name="Waite D.W."/>
            <person name="Rinke C."/>
            <person name="Skarshewski A."/>
            <person name="Chaumeil P.A."/>
            <person name="Hugenholtz P."/>
        </authorList>
    </citation>
    <scope>NUCLEOTIDE SEQUENCE [LARGE SCALE GENOMIC DNA]</scope>
    <source>
        <strain evidence="1">UBA11482</strain>
    </source>
</reference>
<dbReference type="EMBL" id="DNWC01000153">
    <property type="protein sequence ID" value="HBJ09659.1"/>
    <property type="molecule type" value="Genomic_DNA"/>
</dbReference>
<dbReference type="Proteomes" id="UP000262954">
    <property type="component" value="Unassembled WGS sequence"/>
</dbReference>
<name>A0A354M570_9BACT</name>
<protein>
    <recommendedName>
        <fullName evidence="3">Lipoprotein</fullName>
    </recommendedName>
</protein>